<keyword evidence="1" id="KW-0472">Membrane</keyword>
<protein>
    <submittedName>
        <fullName evidence="2">Cadmium resistance transporter</fullName>
    </submittedName>
</protein>
<keyword evidence="1" id="KW-0812">Transmembrane</keyword>
<sequence length="68" mass="7119">MSGPQAATTIIVFLVLVAIWCGIGGVVGTHHTVVEGLEKLEGWLVPAVFIGLGLYILIDSATLPHLLP</sequence>
<name>A0A2P2BX25_9ZZZZ</name>
<dbReference type="Pfam" id="PF03596">
    <property type="entry name" value="Cad"/>
    <property type="match status" value="1"/>
</dbReference>
<dbReference type="AlphaFoldDB" id="A0A2P2BX25"/>
<proteinExistence type="predicted"/>
<evidence type="ECO:0000256" key="1">
    <source>
        <dbReference type="SAM" id="Phobius"/>
    </source>
</evidence>
<organism evidence="2">
    <name type="scientific">metagenome</name>
    <dbReference type="NCBI Taxonomy" id="256318"/>
    <lineage>
        <taxon>unclassified sequences</taxon>
        <taxon>metagenomes</taxon>
    </lineage>
</organism>
<accession>A0A2P2BX25</accession>
<feature type="transmembrane region" description="Helical" evidence="1">
    <location>
        <begin position="6"/>
        <end position="28"/>
    </location>
</feature>
<dbReference type="InterPro" id="IPR004676">
    <property type="entry name" value="Cd-R_transporter"/>
</dbReference>
<gene>
    <name evidence="2" type="ORF">NOCA2150036</name>
</gene>
<feature type="transmembrane region" description="Helical" evidence="1">
    <location>
        <begin position="40"/>
        <end position="58"/>
    </location>
</feature>
<dbReference type="EMBL" id="CZKA01000007">
    <property type="protein sequence ID" value="CUR54294.1"/>
    <property type="molecule type" value="Genomic_DNA"/>
</dbReference>
<evidence type="ECO:0000313" key="2">
    <source>
        <dbReference type="EMBL" id="CUR54294.1"/>
    </source>
</evidence>
<keyword evidence="1" id="KW-1133">Transmembrane helix</keyword>
<reference evidence="2" key="1">
    <citation type="submission" date="2015-08" db="EMBL/GenBank/DDBJ databases">
        <authorList>
            <person name="Babu N.S."/>
            <person name="Beckwith C.J."/>
            <person name="Beseler K.G."/>
            <person name="Brison A."/>
            <person name="Carone J.V."/>
            <person name="Caskin T.P."/>
            <person name="Diamond M."/>
            <person name="Durham M.E."/>
            <person name="Foxe J.M."/>
            <person name="Go M."/>
            <person name="Henderson B.A."/>
            <person name="Jones I.B."/>
            <person name="McGettigan J.A."/>
            <person name="Micheletti S.J."/>
            <person name="Nasrallah M.E."/>
            <person name="Ortiz D."/>
            <person name="Piller C.R."/>
            <person name="Privatt S.R."/>
            <person name="Schneider S.L."/>
            <person name="Sharp S."/>
            <person name="Smith T.C."/>
            <person name="Stanton J.D."/>
            <person name="Ullery H.E."/>
            <person name="Wilson R.J."/>
            <person name="Serrano M.G."/>
            <person name="Buck G."/>
            <person name="Lee V."/>
            <person name="Wang Y."/>
            <person name="Carvalho R."/>
            <person name="Voegtly L."/>
            <person name="Shi R."/>
            <person name="Duckworth R."/>
            <person name="Johnson A."/>
            <person name="Loviza R."/>
            <person name="Walstead R."/>
            <person name="Shah Z."/>
            <person name="Kiflezghi M."/>
            <person name="Wade K."/>
            <person name="Ball S.L."/>
            <person name="Bradley K.W."/>
            <person name="Asai D.J."/>
            <person name="Bowman C.A."/>
            <person name="Russell D.A."/>
            <person name="Pope W.H."/>
            <person name="Jacobs-Sera D."/>
            <person name="Hendrix R.W."/>
            <person name="Hatfull G.F."/>
        </authorList>
    </citation>
    <scope>NUCLEOTIDE SEQUENCE</scope>
</reference>